<dbReference type="Pfam" id="PF02132">
    <property type="entry name" value="RecR_ZnF"/>
    <property type="match status" value="1"/>
</dbReference>
<dbReference type="RefSeq" id="WP_052570900.1">
    <property type="nucleotide sequence ID" value="NZ_CP009498.1"/>
</dbReference>
<keyword evidence="1 7" id="KW-0479">Metal-binding</keyword>
<dbReference type="InterPro" id="IPR023627">
    <property type="entry name" value="Rcmb_RecR"/>
</dbReference>
<dbReference type="Proteomes" id="UP000035337">
    <property type="component" value="Chromosome"/>
</dbReference>
<dbReference type="Gene3D" id="6.10.250.240">
    <property type="match status" value="1"/>
</dbReference>
<accession>A0A0G3WKC3</accession>
<evidence type="ECO:0000259" key="8">
    <source>
        <dbReference type="PROSITE" id="PS50880"/>
    </source>
</evidence>
<dbReference type="PROSITE" id="PS01300">
    <property type="entry name" value="RECR"/>
    <property type="match status" value="1"/>
</dbReference>
<evidence type="ECO:0000256" key="7">
    <source>
        <dbReference type="HAMAP-Rule" id="MF_00017"/>
    </source>
</evidence>
<dbReference type="InterPro" id="IPR006171">
    <property type="entry name" value="TOPRIM_dom"/>
</dbReference>
<feature type="domain" description="Toprim" evidence="8">
    <location>
        <begin position="80"/>
        <end position="175"/>
    </location>
</feature>
<evidence type="ECO:0000256" key="1">
    <source>
        <dbReference type="ARBA" id="ARBA00022723"/>
    </source>
</evidence>
<protein>
    <recommendedName>
        <fullName evidence="7">Recombination protein RecR</fullName>
    </recommendedName>
</protein>
<dbReference type="SUPFAM" id="SSF111304">
    <property type="entry name" value="Recombination protein RecR"/>
    <property type="match status" value="1"/>
</dbReference>
<dbReference type="KEGG" id="epo:Epro_0971"/>
<keyword evidence="5 7" id="KW-0233">DNA recombination</keyword>
<dbReference type="AlphaFoldDB" id="A0A0G3WKC3"/>
<evidence type="ECO:0000313" key="9">
    <source>
        <dbReference type="EMBL" id="AKL98350.1"/>
    </source>
</evidence>
<dbReference type="InterPro" id="IPR000093">
    <property type="entry name" value="DNA_Rcmb_RecR"/>
</dbReference>
<keyword evidence="2 7" id="KW-0227">DNA damage</keyword>
<dbReference type="CDD" id="cd01025">
    <property type="entry name" value="TOPRIM_recR"/>
    <property type="match status" value="1"/>
</dbReference>
<evidence type="ECO:0000313" key="10">
    <source>
        <dbReference type="Proteomes" id="UP000035337"/>
    </source>
</evidence>
<keyword evidence="6 7" id="KW-0234">DNA repair</keyword>
<dbReference type="Gene3D" id="1.10.8.420">
    <property type="entry name" value="RecR Domain 1"/>
    <property type="match status" value="1"/>
</dbReference>
<dbReference type="PROSITE" id="PS50880">
    <property type="entry name" value="TOPRIM"/>
    <property type="match status" value="1"/>
</dbReference>
<dbReference type="GO" id="GO:0008270">
    <property type="term" value="F:zinc ion binding"/>
    <property type="evidence" value="ECO:0007669"/>
    <property type="project" value="UniProtKB-KW"/>
</dbReference>
<dbReference type="STRING" id="1408281.Epro_0971"/>
<evidence type="ECO:0000256" key="4">
    <source>
        <dbReference type="ARBA" id="ARBA00022833"/>
    </source>
</evidence>
<dbReference type="Gene3D" id="3.40.1360.10">
    <property type="match status" value="1"/>
</dbReference>
<keyword evidence="3 7" id="KW-0863">Zinc-finger</keyword>
<dbReference type="Pfam" id="PF13662">
    <property type="entry name" value="Toprim_4"/>
    <property type="match status" value="1"/>
</dbReference>
<comment type="similarity">
    <text evidence="7">Belongs to the RecR family.</text>
</comment>
<evidence type="ECO:0000256" key="5">
    <source>
        <dbReference type="ARBA" id="ARBA00023172"/>
    </source>
</evidence>
<keyword evidence="10" id="KW-1185">Reference proteome</keyword>
<organism evidence="9 10">
    <name type="scientific">Endomicrobium proavitum</name>
    <dbReference type="NCBI Taxonomy" id="1408281"/>
    <lineage>
        <taxon>Bacteria</taxon>
        <taxon>Pseudomonadati</taxon>
        <taxon>Elusimicrobiota</taxon>
        <taxon>Endomicrobiia</taxon>
        <taxon>Endomicrobiales</taxon>
        <taxon>Endomicrobiaceae</taxon>
        <taxon>Endomicrobium</taxon>
    </lineage>
</organism>
<name>A0A0G3WKC3_9BACT</name>
<gene>
    <name evidence="7 9" type="primary">recR</name>
    <name evidence="9" type="ORF">Epro_0971</name>
</gene>
<dbReference type="InterPro" id="IPR034137">
    <property type="entry name" value="TOPRIM_RecR"/>
</dbReference>
<dbReference type="HAMAP" id="MF_00017">
    <property type="entry name" value="RecR"/>
    <property type="match status" value="1"/>
</dbReference>
<dbReference type="OrthoDB" id="9802672at2"/>
<evidence type="ECO:0000256" key="6">
    <source>
        <dbReference type="ARBA" id="ARBA00023204"/>
    </source>
</evidence>
<dbReference type="GO" id="GO:0006281">
    <property type="term" value="P:DNA repair"/>
    <property type="evidence" value="ECO:0007669"/>
    <property type="project" value="UniProtKB-UniRule"/>
</dbReference>
<dbReference type="Gene3D" id="3.30.60.80">
    <property type="match status" value="1"/>
</dbReference>
<dbReference type="InterPro" id="IPR015967">
    <property type="entry name" value="Rcmb_RecR_Znf"/>
</dbReference>
<dbReference type="GO" id="GO:0006310">
    <property type="term" value="P:DNA recombination"/>
    <property type="evidence" value="ECO:0007669"/>
    <property type="project" value="UniProtKB-UniRule"/>
</dbReference>
<dbReference type="PANTHER" id="PTHR30446:SF0">
    <property type="entry name" value="RECOMBINATION PROTEIN RECR"/>
    <property type="match status" value="1"/>
</dbReference>
<keyword evidence="4 7" id="KW-0862">Zinc</keyword>
<dbReference type="Pfam" id="PF21175">
    <property type="entry name" value="RecR_C"/>
    <property type="match status" value="1"/>
</dbReference>
<evidence type="ECO:0000256" key="3">
    <source>
        <dbReference type="ARBA" id="ARBA00022771"/>
    </source>
</evidence>
<dbReference type="PANTHER" id="PTHR30446">
    <property type="entry name" value="RECOMBINATION PROTEIN RECR"/>
    <property type="match status" value="1"/>
</dbReference>
<reference evidence="9 10" key="1">
    <citation type="submission" date="2014-09" db="EMBL/GenBank/DDBJ databases">
        <title>Complete genome sequence of Endomicrobium proavitum.</title>
        <authorList>
            <person name="Zheng H."/>
        </authorList>
    </citation>
    <scope>NUCLEOTIDE SEQUENCE [LARGE SCALE GENOMIC DNA]</scope>
    <source>
        <strain evidence="9 10">Rsa215</strain>
    </source>
</reference>
<dbReference type="PATRIC" id="fig|1408281.3.peg.998"/>
<dbReference type="EMBL" id="CP009498">
    <property type="protein sequence ID" value="AKL98350.1"/>
    <property type="molecule type" value="Genomic_DNA"/>
</dbReference>
<proteinExistence type="inferred from homology"/>
<feature type="zinc finger region" description="C4-type" evidence="7">
    <location>
        <begin position="57"/>
        <end position="72"/>
    </location>
</feature>
<comment type="function">
    <text evidence="7">May play a role in DNA repair. It seems to be involved in an RecBC-independent recombinational process of DNA repair. It may act with RecF and RecO.</text>
</comment>
<dbReference type="GO" id="GO:0003677">
    <property type="term" value="F:DNA binding"/>
    <property type="evidence" value="ECO:0007669"/>
    <property type="project" value="UniProtKB-UniRule"/>
</dbReference>
<evidence type="ECO:0000256" key="2">
    <source>
        <dbReference type="ARBA" id="ARBA00022763"/>
    </source>
</evidence>
<dbReference type="NCBIfam" id="TIGR00615">
    <property type="entry name" value="recR"/>
    <property type="match status" value="1"/>
</dbReference>
<dbReference type="Pfam" id="PF21176">
    <property type="entry name" value="RecR_HhH"/>
    <property type="match status" value="1"/>
</dbReference>
<sequence>MNRPQAIERMVEIIKKLPGVGPKMAERLSYHIIKMPPAEVERLIDSIQKARQTMKCCSACYNLSETDPCPVCADSSRDKNTICVVETPQDLIAVSKVKDYKGLYFVLGGALSPLDAVGPEDIRVAQLIKRLKSDKISEVILATDTDSKGEITAVYLSELIKPFGVKVTRLGYGLPVGGDIEYADEVTISRAIAGRKEM</sequence>
<dbReference type="SMART" id="SM00493">
    <property type="entry name" value="TOPRIM"/>
    <property type="match status" value="1"/>
</dbReference>